<evidence type="ECO:0000313" key="1">
    <source>
        <dbReference type="EMBL" id="VEL07669.1"/>
    </source>
</evidence>
<protein>
    <submittedName>
        <fullName evidence="1">Uncharacterized protein</fullName>
    </submittedName>
</protein>
<dbReference type="Proteomes" id="UP000784294">
    <property type="component" value="Unassembled WGS sequence"/>
</dbReference>
<gene>
    <name evidence="1" type="ORF">PXEA_LOCUS1109</name>
</gene>
<dbReference type="EMBL" id="CAAALY010002236">
    <property type="protein sequence ID" value="VEL07669.1"/>
    <property type="molecule type" value="Genomic_DNA"/>
</dbReference>
<sequence length="197" mass="22124">MLRFALVFTNLQLTHIHSIPSSGRLLPFLASRLATKEAVSPSPTVRIRRGDQAGGSCLAISSILFHRLAGRNCPNDGYVSCRHDRKLEEIGCKKRSFLSGSLPSESKLIASGRQKKSPLYGSVRLMERLEVRHWFFTSQPQLHSGWERVQMGQFHILNNIILPPSFGSFEEAEIFTVFGRKFLVAPSNLMLRPSETS</sequence>
<proteinExistence type="predicted"/>
<dbReference type="AlphaFoldDB" id="A0A448WBF9"/>
<accession>A0A448WBF9</accession>
<comment type="caution">
    <text evidence="1">The sequence shown here is derived from an EMBL/GenBank/DDBJ whole genome shotgun (WGS) entry which is preliminary data.</text>
</comment>
<keyword evidence="2" id="KW-1185">Reference proteome</keyword>
<evidence type="ECO:0000313" key="2">
    <source>
        <dbReference type="Proteomes" id="UP000784294"/>
    </source>
</evidence>
<name>A0A448WBF9_9PLAT</name>
<organism evidence="1 2">
    <name type="scientific">Protopolystoma xenopodis</name>
    <dbReference type="NCBI Taxonomy" id="117903"/>
    <lineage>
        <taxon>Eukaryota</taxon>
        <taxon>Metazoa</taxon>
        <taxon>Spiralia</taxon>
        <taxon>Lophotrochozoa</taxon>
        <taxon>Platyhelminthes</taxon>
        <taxon>Monogenea</taxon>
        <taxon>Polyopisthocotylea</taxon>
        <taxon>Polystomatidea</taxon>
        <taxon>Polystomatidae</taxon>
        <taxon>Protopolystoma</taxon>
    </lineage>
</organism>
<reference evidence="1" key="1">
    <citation type="submission" date="2018-11" db="EMBL/GenBank/DDBJ databases">
        <authorList>
            <consortium name="Pathogen Informatics"/>
        </authorList>
    </citation>
    <scope>NUCLEOTIDE SEQUENCE</scope>
</reference>